<comment type="caution">
    <text evidence="1">The sequence shown here is derived from an EMBL/GenBank/DDBJ whole genome shotgun (WGS) entry which is preliminary data.</text>
</comment>
<proteinExistence type="predicted"/>
<protein>
    <recommendedName>
        <fullName evidence="3">Gamma carbonic anhydrase family protein</fullName>
    </recommendedName>
</protein>
<accession>A0ABD3MNX7</accession>
<dbReference type="InterPro" id="IPR047324">
    <property type="entry name" value="LbH_gamma_CA-like"/>
</dbReference>
<dbReference type="InterPro" id="IPR001451">
    <property type="entry name" value="Hexapep"/>
</dbReference>
<dbReference type="Gene3D" id="2.160.10.10">
    <property type="entry name" value="Hexapeptide repeat proteins"/>
    <property type="match status" value="1"/>
</dbReference>
<dbReference type="AlphaFoldDB" id="A0ABD3MNX7"/>
<dbReference type="PANTHER" id="PTHR13061">
    <property type="entry name" value="DYNACTIN SUBUNIT P25"/>
    <property type="match status" value="1"/>
</dbReference>
<name>A0ABD3MNX7_9STRA</name>
<dbReference type="SUPFAM" id="SSF51161">
    <property type="entry name" value="Trimeric LpxA-like enzymes"/>
    <property type="match status" value="1"/>
</dbReference>
<reference evidence="1 2" key="1">
    <citation type="submission" date="2024-10" db="EMBL/GenBank/DDBJ databases">
        <title>Updated reference genomes for cyclostephanoid diatoms.</title>
        <authorList>
            <person name="Roberts W.R."/>
            <person name="Alverson A.J."/>
        </authorList>
    </citation>
    <scope>NUCLEOTIDE SEQUENCE [LARGE SCALE GENOMIC DNA]</scope>
    <source>
        <strain evidence="1 2">AJA276-08</strain>
    </source>
</reference>
<keyword evidence="2" id="KW-1185">Reference proteome</keyword>
<organism evidence="1 2">
    <name type="scientific">Stephanodiscus triporus</name>
    <dbReference type="NCBI Taxonomy" id="2934178"/>
    <lineage>
        <taxon>Eukaryota</taxon>
        <taxon>Sar</taxon>
        <taxon>Stramenopiles</taxon>
        <taxon>Ochrophyta</taxon>
        <taxon>Bacillariophyta</taxon>
        <taxon>Coscinodiscophyceae</taxon>
        <taxon>Thalassiosirophycidae</taxon>
        <taxon>Stephanodiscales</taxon>
        <taxon>Stephanodiscaceae</taxon>
        <taxon>Stephanodiscus</taxon>
    </lineage>
</organism>
<dbReference type="InterPro" id="IPR050484">
    <property type="entry name" value="Transf_Hexapept/Carb_Anhydrase"/>
</dbReference>
<dbReference type="InterPro" id="IPR011004">
    <property type="entry name" value="Trimer_LpxA-like_sf"/>
</dbReference>
<dbReference type="PANTHER" id="PTHR13061:SF29">
    <property type="entry name" value="GAMMA CARBONIC ANHYDRASE-LIKE 1, MITOCHONDRIAL-RELATED"/>
    <property type="match status" value="1"/>
</dbReference>
<dbReference type="Proteomes" id="UP001530315">
    <property type="component" value="Unassembled WGS sequence"/>
</dbReference>
<dbReference type="CDD" id="cd04645">
    <property type="entry name" value="LbH_gamma_CA_like"/>
    <property type="match status" value="1"/>
</dbReference>
<evidence type="ECO:0008006" key="3">
    <source>
        <dbReference type="Google" id="ProtNLM"/>
    </source>
</evidence>
<gene>
    <name evidence="1" type="ORF">ACHAW5_000300</name>
</gene>
<sequence length="144" mass="15456">MRLWLIRRSNDGFRTNIQDGAVLHADAGVPLTIGAGVTVGHRATLHGCTVGENSLIGIGATVLNKSVIGKNCVIGAHALVPENKIVPDGSVVLGNKGEVYRTLTDEQIDALKRGAEHYVQNQNWFKESLQLMVNGDDITSQSKL</sequence>
<dbReference type="Pfam" id="PF00132">
    <property type="entry name" value="Hexapep"/>
    <property type="match status" value="1"/>
</dbReference>
<evidence type="ECO:0000313" key="1">
    <source>
        <dbReference type="EMBL" id="KAL3764669.1"/>
    </source>
</evidence>
<dbReference type="EMBL" id="JALLAZ020001767">
    <property type="protein sequence ID" value="KAL3764669.1"/>
    <property type="molecule type" value="Genomic_DNA"/>
</dbReference>
<evidence type="ECO:0000313" key="2">
    <source>
        <dbReference type="Proteomes" id="UP001530315"/>
    </source>
</evidence>